<feature type="transmembrane region" description="Helical" evidence="5">
    <location>
        <begin position="103"/>
        <end position="124"/>
    </location>
</feature>
<proteinExistence type="predicted"/>
<keyword evidence="7" id="KW-1185">Reference proteome</keyword>
<dbReference type="PANTHER" id="PTHR30520:SF8">
    <property type="entry name" value="NITRITE TRANSPORTER NIRC"/>
    <property type="match status" value="1"/>
</dbReference>
<evidence type="ECO:0000256" key="3">
    <source>
        <dbReference type="ARBA" id="ARBA00022989"/>
    </source>
</evidence>
<reference evidence="6" key="1">
    <citation type="submission" date="2022-05" db="EMBL/GenBank/DDBJ databases">
        <title>Corynebacterium sp. TA-R-1 sp. nov., isolated from human feces.</title>
        <authorList>
            <person name="Shamsuzzaman M."/>
            <person name="Dahal R.H."/>
        </authorList>
    </citation>
    <scope>NUCLEOTIDE SEQUENCE</scope>
    <source>
        <strain evidence="6">TA-R-1</strain>
    </source>
</reference>
<dbReference type="InterPro" id="IPR000292">
    <property type="entry name" value="For/NO2_transpt"/>
</dbReference>
<keyword evidence="4 5" id="KW-0472">Membrane</keyword>
<keyword evidence="3 5" id="KW-1133">Transmembrane helix</keyword>
<dbReference type="PANTHER" id="PTHR30520">
    <property type="entry name" value="FORMATE TRANSPORTER-RELATED"/>
    <property type="match status" value="1"/>
</dbReference>
<comment type="caution">
    <text evidence="6">The sequence shown here is derived from an EMBL/GenBank/DDBJ whole genome shotgun (WGS) entry which is preliminary data.</text>
</comment>
<feature type="transmembrane region" description="Helical" evidence="5">
    <location>
        <begin position="25"/>
        <end position="45"/>
    </location>
</feature>
<protein>
    <submittedName>
        <fullName evidence="6">Formate/nitrite transporter family protein</fullName>
    </submittedName>
</protein>
<dbReference type="Proteomes" id="UP001204000">
    <property type="component" value="Unassembled WGS sequence"/>
</dbReference>
<comment type="subcellular location">
    <subcellularLocation>
        <location evidence="1">Membrane</location>
        <topology evidence="1">Multi-pass membrane protein</topology>
    </subcellularLocation>
</comment>
<feature type="transmembrane region" description="Helical" evidence="5">
    <location>
        <begin position="226"/>
        <end position="251"/>
    </location>
</feature>
<evidence type="ECO:0000256" key="4">
    <source>
        <dbReference type="ARBA" id="ARBA00023136"/>
    </source>
</evidence>
<dbReference type="InterPro" id="IPR023271">
    <property type="entry name" value="Aquaporin-like"/>
</dbReference>
<evidence type="ECO:0000256" key="1">
    <source>
        <dbReference type="ARBA" id="ARBA00004141"/>
    </source>
</evidence>
<evidence type="ECO:0000313" key="6">
    <source>
        <dbReference type="EMBL" id="MCP1387847.1"/>
    </source>
</evidence>
<gene>
    <name evidence="6" type="ORF">M5J20_06535</name>
</gene>
<evidence type="ECO:0000256" key="5">
    <source>
        <dbReference type="SAM" id="Phobius"/>
    </source>
</evidence>
<evidence type="ECO:0000313" key="7">
    <source>
        <dbReference type="Proteomes" id="UP001204000"/>
    </source>
</evidence>
<name>A0ABT1G1Z7_9CORY</name>
<dbReference type="RefSeq" id="WP_253577753.1">
    <property type="nucleotide sequence ID" value="NZ_JAMFTQ010000006.1"/>
</dbReference>
<dbReference type="Pfam" id="PF01226">
    <property type="entry name" value="Form_Nir_trans"/>
    <property type="match status" value="1"/>
</dbReference>
<feature type="transmembrane region" description="Helical" evidence="5">
    <location>
        <begin position="151"/>
        <end position="170"/>
    </location>
</feature>
<keyword evidence="2 5" id="KW-0812">Transmembrane</keyword>
<feature type="transmembrane region" description="Helical" evidence="5">
    <location>
        <begin position="182"/>
        <end position="206"/>
    </location>
</feature>
<accession>A0ABT1G1Z7</accession>
<sequence length="260" mass="27432">MSLAETLDKAAAKKVDLLENDFGRFAVRAILAGIYLTVATAFAGVAGNAVEQHAKGLGAVVFALLFGFGLFAIVVLNTELATGDMMFGSWASAKGNLSWGKTIWFFIAATIFNLVGAFIVAAILSQSAKLGSMDNTHLIATLSEGKLNKSAWGAFIEAVLANFVVNMAILMGLQAKEVISKFVAIVPIIAIFVGLGLEHIIANFSLMTITMFADPLPDNFTVGAVALNWTMVLIGNFIGGGLGIGAVYAWLNKTQTVYTD</sequence>
<feature type="transmembrane region" description="Helical" evidence="5">
    <location>
        <begin position="57"/>
        <end position="82"/>
    </location>
</feature>
<organism evidence="6 7">
    <name type="scientific">Corynebacterium stercoris</name>
    <dbReference type="NCBI Taxonomy" id="2943490"/>
    <lineage>
        <taxon>Bacteria</taxon>
        <taxon>Bacillati</taxon>
        <taxon>Actinomycetota</taxon>
        <taxon>Actinomycetes</taxon>
        <taxon>Mycobacteriales</taxon>
        <taxon>Corynebacteriaceae</taxon>
        <taxon>Corynebacterium</taxon>
    </lineage>
</organism>
<evidence type="ECO:0000256" key="2">
    <source>
        <dbReference type="ARBA" id="ARBA00022692"/>
    </source>
</evidence>
<dbReference type="Gene3D" id="1.20.1080.10">
    <property type="entry name" value="Glycerol uptake facilitator protein"/>
    <property type="match status" value="1"/>
</dbReference>
<dbReference type="EMBL" id="JAMFTQ010000006">
    <property type="protein sequence ID" value="MCP1387847.1"/>
    <property type="molecule type" value="Genomic_DNA"/>
</dbReference>